<evidence type="ECO:0000313" key="2">
    <source>
        <dbReference type="Proteomes" id="UP001056978"/>
    </source>
</evidence>
<comment type="caution">
    <text evidence="1">The sequence shown here is derived from an EMBL/GenBank/DDBJ whole genome shotgun (WGS) entry which is preliminary data.</text>
</comment>
<dbReference type="Proteomes" id="UP001056978">
    <property type="component" value="Chromosome 7"/>
</dbReference>
<gene>
    <name evidence="1" type="ORF">MKS88_001811</name>
</gene>
<name>A0ACB9YC33_PLABR</name>
<proteinExistence type="predicted"/>
<protein>
    <submittedName>
        <fullName evidence="1">Tryptophan-rich antigen</fullName>
    </submittedName>
</protein>
<evidence type="ECO:0000313" key="1">
    <source>
        <dbReference type="EMBL" id="KAI4839266.1"/>
    </source>
</evidence>
<sequence length="140" mass="16972">MEPIKDVEGFMPDTSFLRNLTVKNRNHAFSDENLNYPVSEYDGASNAQSKCTKRIGARNIRTSNRIRRYGVGNNWNEWIKNTQHKWMHYNENMEKEYNSDIMKRSKNWNGYQWKEWINEEGKSFIEKDFERWINAKKSYF</sequence>
<accession>A0ACB9YC33</accession>
<keyword evidence="2" id="KW-1185">Reference proteome</keyword>
<reference evidence="1" key="1">
    <citation type="submission" date="2022-06" db="EMBL/GenBank/DDBJ databases">
        <title>The First Complete Genome of the Simian Malaria Parasite Plasmodium brasilianum.</title>
        <authorList>
            <person name="Bajic M."/>
            <person name="Ravishankar S."/>
        </authorList>
    </citation>
    <scope>NUCLEOTIDE SEQUENCE</scope>
    <source>
        <strain evidence="1">Bolivian I</strain>
    </source>
</reference>
<organism evidence="1 2">
    <name type="scientific">Plasmodium brasilianum</name>
    <dbReference type="NCBI Taxonomy" id="5824"/>
    <lineage>
        <taxon>Eukaryota</taxon>
        <taxon>Sar</taxon>
        <taxon>Alveolata</taxon>
        <taxon>Apicomplexa</taxon>
        <taxon>Aconoidasida</taxon>
        <taxon>Haemosporida</taxon>
        <taxon>Plasmodiidae</taxon>
        <taxon>Plasmodium</taxon>
        <taxon>Plasmodium (Plasmodium)</taxon>
    </lineage>
</organism>
<dbReference type="EMBL" id="CM043775">
    <property type="protein sequence ID" value="KAI4839266.1"/>
    <property type="molecule type" value="Genomic_DNA"/>
</dbReference>